<keyword evidence="3" id="KW-1185">Reference proteome</keyword>
<keyword evidence="1" id="KW-1133">Transmembrane helix</keyword>
<reference evidence="2" key="1">
    <citation type="submission" date="2020-12" db="EMBL/GenBank/DDBJ databases">
        <title>WGS assembly of Carya illinoinensis cv. Pawnee.</title>
        <authorList>
            <person name="Platts A."/>
            <person name="Shu S."/>
            <person name="Wright S."/>
            <person name="Barry K."/>
            <person name="Edger P."/>
            <person name="Pires J.C."/>
            <person name="Schmutz J."/>
        </authorList>
    </citation>
    <scope>NUCLEOTIDE SEQUENCE</scope>
    <source>
        <tissue evidence="2">Leaf</tissue>
    </source>
</reference>
<name>A0A8T1NRZ6_CARIL</name>
<feature type="transmembrane region" description="Helical" evidence="1">
    <location>
        <begin position="145"/>
        <end position="164"/>
    </location>
</feature>
<evidence type="ECO:0000256" key="1">
    <source>
        <dbReference type="SAM" id="Phobius"/>
    </source>
</evidence>
<dbReference type="AlphaFoldDB" id="A0A8T1NRZ6"/>
<evidence type="ECO:0000313" key="2">
    <source>
        <dbReference type="EMBL" id="KAG6632441.1"/>
    </source>
</evidence>
<proteinExistence type="predicted"/>
<dbReference type="Proteomes" id="UP000811609">
    <property type="component" value="Chromosome 13"/>
</dbReference>
<sequence length="194" mass="21648">MSIPLQALSFLVLFSGCGCILNFQMLSLRILSFLNRQPLSSPPVSLSNKPINTFISQSLTYGDDFAFKKGRARPSSFSSYIVRAVEKDSHQFEVVPDKAREALQELDQQLQSFSEKKISLPKIRASDVKFTKEQMTDQEEFSDSYLAYSAIGLVLFTILYNIFFETVIKAAVDIPLVAPATTAVTEPSKDQTSN</sequence>
<gene>
    <name evidence="2" type="ORF">CIPAW_13G159700</name>
</gene>
<protein>
    <submittedName>
        <fullName evidence="2">Uncharacterized protein</fullName>
    </submittedName>
</protein>
<keyword evidence="1" id="KW-0472">Membrane</keyword>
<keyword evidence="1" id="KW-0812">Transmembrane</keyword>
<accession>A0A8T1NRZ6</accession>
<dbReference type="EMBL" id="CM031821">
    <property type="protein sequence ID" value="KAG6632441.1"/>
    <property type="molecule type" value="Genomic_DNA"/>
</dbReference>
<dbReference type="GO" id="GO:0009535">
    <property type="term" value="C:chloroplast thylakoid membrane"/>
    <property type="evidence" value="ECO:0007669"/>
    <property type="project" value="TreeGrafter"/>
</dbReference>
<evidence type="ECO:0000313" key="3">
    <source>
        <dbReference type="Proteomes" id="UP000811609"/>
    </source>
</evidence>
<comment type="caution">
    <text evidence="2">The sequence shown here is derived from an EMBL/GenBank/DDBJ whole genome shotgun (WGS) entry which is preliminary data.</text>
</comment>
<organism evidence="2 3">
    <name type="scientific">Carya illinoinensis</name>
    <name type="common">Pecan</name>
    <dbReference type="NCBI Taxonomy" id="32201"/>
    <lineage>
        <taxon>Eukaryota</taxon>
        <taxon>Viridiplantae</taxon>
        <taxon>Streptophyta</taxon>
        <taxon>Embryophyta</taxon>
        <taxon>Tracheophyta</taxon>
        <taxon>Spermatophyta</taxon>
        <taxon>Magnoliopsida</taxon>
        <taxon>eudicotyledons</taxon>
        <taxon>Gunneridae</taxon>
        <taxon>Pentapetalae</taxon>
        <taxon>rosids</taxon>
        <taxon>fabids</taxon>
        <taxon>Fagales</taxon>
        <taxon>Juglandaceae</taxon>
        <taxon>Carya</taxon>
    </lineage>
</organism>
<dbReference type="PANTHER" id="PTHR37716:SF1">
    <property type="entry name" value="OS07G0568900 PROTEIN"/>
    <property type="match status" value="1"/>
</dbReference>
<dbReference type="PANTHER" id="PTHR37716">
    <property type="entry name" value="OS07G0568900 PROTEIN"/>
    <property type="match status" value="1"/>
</dbReference>